<accession>A0A166QSS3</accession>
<comment type="caution">
    <text evidence="1">The sequence shown here is derived from an EMBL/GenBank/DDBJ whole genome shotgun (WGS) entry which is preliminary data.</text>
</comment>
<name>A0A166QSS3_PSEFL</name>
<dbReference type="OrthoDB" id="9995590at2"/>
<dbReference type="AlphaFoldDB" id="A0A166QSS3"/>
<reference evidence="1 2" key="2">
    <citation type="journal article" date="2018" name="Nature">
        <title>Mutant phenotypes for thousands of bacterial genes of unknown function.</title>
        <authorList>
            <person name="Price M.N."/>
            <person name="Wetmore K.M."/>
            <person name="Waters R.J."/>
            <person name="Callaghan M."/>
            <person name="Ray J."/>
            <person name="Liu H."/>
            <person name="Kuehl J.V."/>
            <person name="Melnyk R.A."/>
            <person name="Lamson J.S."/>
            <person name="Suh Y."/>
            <person name="Carlson H.K."/>
            <person name="Esquivel Z."/>
            <person name="Sadeeshkumar H."/>
            <person name="Chakraborty R."/>
            <person name="Zane G.M."/>
            <person name="Rubin B.E."/>
            <person name="Wall J.D."/>
            <person name="Visel A."/>
            <person name="Bristow J."/>
            <person name="Blow M.J."/>
            <person name="Arkin A.P."/>
            <person name="Deutschbauer A.M."/>
        </authorList>
    </citation>
    <scope>NUCLEOTIDE SEQUENCE [LARGE SCALE GENOMIC DNA]</scope>
    <source>
        <strain evidence="1 2">FW300-N1B4</strain>
    </source>
</reference>
<proteinExistence type="predicted"/>
<reference evidence="2" key="1">
    <citation type="submission" date="2016-03" db="EMBL/GenBank/DDBJ databases">
        <authorList>
            <person name="Ray J."/>
            <person name="Price M."/>
            <person name="Deutschbauer A."/>
        </authorList>
    </citation>
    <scope>NUCLEOTIDE SEQUENCE [LARGE SCALE GENOMIC DNA]</scope>
    <source>
        <strain evidence="2">FW300-N1B4</strain>
    </source>
</reference>
<dbReference type="EMBL" id="LUKJ01000002">
    <property type="protein sequence ID" value="KZN20807.1"/>
    <property type="molecule type" value="Genomic_DNA"/>
</dbReference>
<dbReference type="RefSeq" id="WP_063340852.1">
    <property type="nucleotide sequence ID" value="NZ_LUKJ01000002.1"/>
</dbReference>
<sequence>MKELLSNKVTNTLAFSSKAGRLHLAVAPNLDVLRAQSTICGENLGDSAALVRVPQDDIATLHTFTICPNCALHYLHGGYREFALSVIGIKPTTITEELEAFLRKDGKNQLSLF</sequence>
<dbReference type="Proteomes" id="UP000076489">
    <property type="component" value="Unassembled WGS sequence"/>
</dbReference>
<evidence type="ECO:0000313" key="2">
    <source>
        <dbReference type="Proteomes" id="UP000076489"/>
    </source>
</evidence>
<gene>
    <name evidence="1" type="ORF">A1D17_04500</name>
</gene>
<evidence type="ECO:0000313" key="1">
    <source>
        <dbReference type="EMBL" id="KZN20807.1"/>
    </source>
</evidence>
<protein>
    <submittedName>
        <fullName evidence="1">Uncharacterized protein</fullName>
    </submittedName>
</protein>
<organism evidence="1 2">
    <name type="scientific">Pseudomonas fluorescens</name>
    <dbReference type="NCBI Taxonomy" id="294"/>
    <lineage>
        <taxon>Bacteria</taxon>
        <taxon>Pseudomonadati</taxon>
        <taxon>Pseudomonadota</taxon>
        <taxon>Gammaproteobacteria</taxon>
        <taxon>Pseudomonadales</taxon>
        <taxon>Pseudomonadaceae</taxon>
        <taxon>Pseudomonas</taxon>
    </lineage>
</organism>